<evidence type="ECO:0000256" key="15">
    <source>
        <dbReference type="ARBA" id="ARBA00023136"/>
    </source>
</evidence>
<evidence type="ECO:0000256" key="10">
    <source>
        <dbReference type="ARBA" id="ARBA00022982"/>
    </source>
</evidence>
<sequence length="344" mass="37725">MNPLIWFTLMVSLTASTIITMSSNHWLLAWLGLELNTLSVLPMIIKAHHPRATEATTKYFLIQATAAAMILLAGIMNTWQTGQWHISHITPVPALLTTTALMLKLGLTPLHLWYPQVLQGVTMNTAMVISTWQKIAPLTLLYLTHHTLDHTLLLTMGLMSALVGGWAGLNQTQTRTILAFSSIAHMGWLLTAIALNPSLTTLTLVLYMITTIATFTPTATMTKTITDLGTTWPLSPPALTTTLITLMSLGGLPPLTGFMPKWLILKELSSTGLILLATLILLASLPSLFFYVRLAYLTMLTTPPTTTNAEHKWRFKLNLPPLTALTITTATLALPLTMTLYTTT</sequence>
<reference evidence="20" key="1">
    <citation type="journal article" date="2018" name="Zool. J. Linn. Soc.">
        <title>Twelve new species of Cyrtodactylus Gray (Squamata: Gekkonidae) from isolated limestone habitats in east-central and southern Myanmar demonstrate high localized diversity and unprecedented microendemism.</title>
        <authorList>
            <person name="Grismer L.L."/>
            <person name="Wood P.L."/>
            <person name="Thura M.K."/>
            <person name="Zin T."/>
            <person name="Quah E.S.H."/>
            <person name="Murdoch M.L."/>
            <person name="Grismer M.S."/>
            <person name="Lin A."/>
            <person name="Kyaw H."/>
            <person name="Lwin N."/>
        </authorList>
    </citation>
    <scope>NUCLEOTIDE SEQUENCE</scope>
</reference>
<feature type="transmembrane region" description="Helical" evidence="17">
    <location>
        <begin position="232"/>
        <end position="252"/>
    </location>
</feature>
<dbReference type="GO" id="GO:0006120">
    <property type="term" value="P:mitochondrial electron transport, NADH to ubiquinone"/>
    <property type="evidence" value="ECO:0007669"/>
    <property type="project" value="InterPro"/>
</dbReference>
<name>A0A345X1V3_9SAUR</name>
<dbReference type="PANTHER" id="PTHR46552">
    <property type="entry name" value="NADH-UBIQUINONE OXIDOREDUCTASE CHAIN 2"/>
    <property type="match status" value="1"/>
</dbReference>
<keyword evidence="13 17" id="KW-0830">Ubiquinone</keyword>
<keyword evidence="10 17" id="KW-0249">Electron transport</keyword>
<feature type="transmembrane region" description="Helical" evidence="17">
    <location>
        <begin position="322"/>
        <end position="341"/>
    </location>
</feature>
<feature type="transmembrane region" description="Helical" evidence="17">
    <location>
        <begin position="26"/>
        <end position="47"/>
    </location>
</feature>
<dbReference type="Pfam" id="PF06444">
    <property type="entry name" value="NADH_dehy_S2_C"/>
    <property type="match status" value="1"/>
</dbReference>
<comment type="function">
    <text evidence="17">Core subunit of the mitochondrial membrane respiratory chain NADH dehydrogenase (Complex I) which catalyzes electron transfer from NADH through the respiratory chain, using ubiquinone as an electron acceptor. Essential for the catalytic activity and assembly of complex I.</text>
</comment>
<evidence type="ECO:0000259" key="18">
    <source>
        <dbReference type="Pfam" id="PF00361"/>
    </source>
</evidence>
<comment type="subcellular location">
    <subcellularLocation>
        <location evidence="1 17">Mitochondrion inner membrane</location>
        <topology evidence="1 17">Multi-pass membrane protein</topology>
    </subcellularLocation>
</comment>
<dbReference type="GO" id="GO:0005743">
    <property type="term" value="C:mitochondrial inner membrane"/>
    <property type="evidence" value="ECO:0007669"/>
    <property type="project" value="UniProtKB-SubCell"/>
</dbReference>
<proteinExistence type="inferred from homology"/>
<dbReference type="GO" id="GO:0008137">
    <property type="term" value="F:NADH dehydrogenase (ubiquinone) activity"/>
    <property type="evidence" value="ECO:0007669"/>
    <property type="project" value="UniProtKB-EC"/>
</dbReference>
<dbReference type="Pfam" id="PF00361">
    <property type="entry name" value="Proton_antipo_M"/>
    <property type="match status" value="1"/>
</dbReference>
<comment type="catalytic activity">
    <reaction evidence="16 17">
        <text>a ubiquinone + NADH + 5 H(+)(in) = a ubiquinol + NAD(+) + 4 H(+)(out)</text>
        <dbReference type="Rhea" id="RHEA:29091"/>
        <dbReference type="Rhea" id="RHEA-COMP:9565"/>
        <dbReference type="Rhea" id="RHEA-COMP:9566"/>
        <dbReference type="ChEBI" id="CHEBI:15378"/>
        <dbReference type="ChEBI" id="CHEBI:16389"/>
        <dbReference type="ChEBI" id="CHEBI:17976"/>
        <dbReference type="ChEBI" id="CHEBI:57540"/>
        <dbReference type="ChEBI" id="CHEBI:57945"/>
        <dbReference type="EC" id="7.1.1.2"/>
    </reaction>
</comment>
<evidence type="ECO:0000256" key="1">
    <source>
        <dbReference type="ARBA" id="ARBA00004448"/>
    </source>
</evidence>
<keyword evidence="8 17" id="KW-0999">Mitochondrion inner membrane</keyword>
<feature type="domain" description="NADH dehydrogenase subunit 2 C-terminal" evidence="19">
    <location>
        <begin position="288"/>
        <end position="340"/>
    </location>
</feature>
<keyword evidence="14 17" id="KW-0496">Mitochondrion</keyword>
<evidence type="ECO:0000256" key="12">
    <source>
        <dbReference type="ARBA" id="ARBA00023027"/>
    </source>
</evidence>
<feature type="transmembrane region" description="Helical" evidence="17">
    <location>
        <begin position="176"/>
        <end position="195"/>
    </location>
</feature>
<dbReference type="PANTHER" id="PTHR46552:SF1">
    <property type="entry name" value="NADH-UBIQUINONE OXIDOREDUCTASE CHAIN 2"/>
    <property type="match status" value="1"/>
</dbReference>
<evidence type="ECO:0000256" key="6">
    <source>
        <dbReference type="ARBA" id="ARBA00022660"/>
    </source>
</evidence>
<dbReference type="InterPro" id="IPR010933">
    <property type="entry name" value="NADH_DH_su2_C"/>
</dbReference>
<feature type="transmembrane region" description="Helical" evidence="17">
    <location>
        <begin position="59"/>
        <end position="79"/>
    </location>
</feature>
<evidence type="ECO:0000256" key="13">
    <source>
        <dbReference type="ARBA" id="ARBA00023075"/>
    </source>
</evidence>
<evidence type="ECO:0000256" key="2">
    <source>
        <dbReference type="ARBA" id="ARBA00007012"/>
    </source>
</evidence>
<feature type="transmembrane region" description="Helical" evidence="17">
    <location>
        <begin position="85"/>
        <end position="105"/>
    </location>
</feature>
<dbReference type="AlphaFoldDB" id="A0A345X1V3"/>
<geneLocation type="mitochondrion" evidence="20"/>
<dbReference type="EMBL" id="MF872360">
    <property type="protein sequence ID" value="AXK16164.1"/>
    <property type="molecule type" value="Genomic_DNA"/>
</dbReference>
<dbReference type="PRINTS" id="PR01436">
    <property type="entry name" value="NADHDHGNASE2"/>
</dbReference>
<keyword evidence="11 17" id="KW-1133">Transmembrane helix</keyword>
<keyword evidence="9 17" id="KW-1278">Translocase</keyword>
<evidence type="ECO:0000256" key="8">
    <source>
        <dbReference type="ARBA" id="ARBA00022792"/>
    </source>
</evidence>
<dbReference type="EC" id="7.1.1.2" evidence="3 17"/>
<evidence type="ECO:0000256" key="4">
    <source>
        <dbReference type="ARBA" id="ARBA00021008"/>
    </source>
</evidence>
<feature type="transmembrane region" description="Helical" evidence="17">
    <location>
        <begin position="272"/>
        <end position="292"/>
    </location>
</feature>
<evidence type="ECO:0000256" key="9">
    <source>
        <dbReference type="ARBA" id="ARBA00022967"/>
    </source>
</evidence>
<keyword evidence="15 17" id="KW-0472">Membrane</keyword>
<organism evidence="20">
    <name type="scientific">Cyrtodactylus welpyanensis</name>
    <dbReference type="NCBI Taxonomy" id="2283087"/>
    <lineage>
        <taxon>Eukaryota</taxon>
        <taxon>Metazoa</taxon>
        <taxon>Chordata</taxon>
        <taxon>Craniata</taxon>
        <taxon>Vertebrata</taxon>
        <taxon>Euteleostomi</taxon>
        <taxon>Lepidosauria</taxon>
        <taxon>Squamata</taxon>
        <taxon>Bifurcata</taxon>
        <taxon>Gekkota</taxon>
        <taxon>Gekkonidae</taxon>
        <taxon>Gekkoninae</taxon>
        <taxon>Cyrtodactylus</taxon>
    </lineage>
</organism>
<comment type="similarity">
    <text evidence="2 17">Belongs to the complex I subunit 2 family.</text>
</comment>
<dbReference type="InterPro" id="IPR050175">
    <property type="entry name" value="Complex_I_Subunit_2"/>
</dbReference>
<evidence type="ECO:0000256" key="5">
    <source>
        <dbReference type="ARBA" id="ARBA00022448"/>
    </source>
</evidence>
<dbReference type="InterPro" id="IPR001750">
    <property type="entry name" value="ND/Mrp_TM"/>
</dbReference>
<feature type="domain" description="NADH:quinone oxidoreductase/Mrp antiporter transmembrane" evidence="18">
    <location>
        <begin position="23"/>
        <end position="284"/>
    </location>
</feature>
<evidence type="ECO:0000313" key="20">
    <source>
        <dbReference type="EMBL" id="AXK16164.1"/>
    </source>
</evidence>
<feature type="transmembrane region" description="Helical" evidence="17">
    <location>
        <begin position="201"/>
        <end position="220"/>
    </location>
</feature>
<evidence type="ECO:0000256" key="7">
    <source>
        <dbReference type="ARBA" id="ARBA00022692"/>
    </source>
</evidence>
<evidence type="ECO:0000256" key="16">
    <source>
        <dbReference type="ARBA" id="ARBA00049551"/>
    </source>
</evidence>
<protein>
    <recommendedName>
        <fullName evidence="4 17">NADH-ubiquinone oxidoreductase chain 2</fullName>
        <ecNumber evidence="3 17">7.1.1.2</ecNumber>
    </recommendedName>
</protein>
<keyword evidence="6 17" id="KW-0679">Respiratory chain</keyword>
<evidence type="ECO:0000256" key="17">
    <source>
        <dbReference type="RuleBase" id="RU003403"/>
    </source>
</evidence>
<accession>A0A345X1V3</accession>
<keyword evidence="7 17" id="KW-0812">Transmembrane</keyword>
<evidence type="ECO:0000256" key="11">
    <source>
        <dbReference type="ARBA" id="ARBA00022989"/>
    </source>
</evidence>
<keyword evidence="5" id="KW-0813">Transport</keyword>
<feature type="transmembrane region" description="Helical" evidence="17">
    <location>
        <begin position="152"/>
        <end position="169"/>
    </location>
</feature>
<keyword evidence="12 17" id="KW-0520">NAD</keyword>
<evidence type="ECO:0000259" key="19">
    <source>
        <dbReference type="Pfam" id="PF06444"/>
    </source>
</evidence>
<dbReference type="InterPro" id="IPR003917">
    <property type="entry name" value="NADH_UbQ_OxRdtase_chain2"/>
</dbReference>
<evidence type="ECO:0000256" key="3">
    <source>
        <dbReference type="ARBA" id="ARBA00012944"/>
    </source>
</evidence>
<evidence type="ECO:0000256" key="14">
    <source>
        <dbReference type="ARBA" id="ARBA00023128"/>
    </source>
</evidence>